<proteinExistence type="predicted"/>
<name>A0A8H4URZ6_9HYPO</name>
<evidence type="ECO:0000313" key="1">
    <source>
        <dbReference type="EMBL" id="KAF4982569.1"/>
    </source>
</evidence>
<dbReference type="EMBL" id="JABEYC010000109">
    <property type="protein sequence ID" value="KAF4982569.1"/>
    <property type="molecule type" value="Genomic_DNA"/>
</dbReference>
<reference evidence="1" key="2">
    <citation type="submission" date="2020-05" db="EMBL/GenBank/DDBJ databases">
        <authorList>
            <person name="Kim H.-S."/>
            <person name="Proctor R.H."/>
            <person name="Brown D.W."/>
        </authorList>
    </citation>
    <scope>NUCLEOTIDE SEQUENCE</scope>
    <source>
        <strain evidence="1">NRRL 22465</strain>
    </source>
</reference>
<keyword evidence="2" id="KW-1185">Reference proteome</keyword>
<evidence type="ECO:0000313" key="2">
    <source>
        <dbReference type="Proteomes" id="UP000635477"/>
    </source>
</evidence>
<organism evidence="1 2">
    <name type="scientific">Fusarium zealandicum</name>
    <dbReference type="NCBI Taxonomy" id="1053134"/>
    <lineage>
        <taxon>Eukaryota</taxon>
        <taxon>Fungi</taxon>
        <taxon>Dikarya</taxon>
        <taxon>Ascomycota</taxon>
        <taxon>Pezizomycotina</taxon>
        <taxon>Sordariomycetes</taxon>
        <taxon>Hypocreomycetidae</taxon>
        <taxon>Hypocreales</taxon>
        <taxon>Nectriaceae</taxon>
        <taxon>Fusarium</taxon>
        <taxon>Fusarium staphyleae species complex</taxon>
    </lineage>
</organism>
<sequence length="129" mass="14627">MTNKVKIWTLEYLESIPDAEVREPYTVIYYFPSDIPYLAHLSTSLSLHQPSLNCVTFSQLRAFASLPTRIFSVMLNYAHSLLFISNQASPHPIHSNPGLRRAAADHKQRWAPVAHVRRVMCTACQMGSV</sequence>
<reference evidence="1" key="1">
    <citation type="journal article" date="2020" name="BMC Genomics">
        <title>Correction to: Identification and distribution of gene clusters required for synthesis of sphingolipid metabolism inhibitors in diverse species of the filamentous fungus Fusarium.</title>
        <authorList>
            <person name="Kim H.S."/>
            <person name="Lohmar J.M."/>
            <person name="Busman M."/>
            <person name="Brown D.W."/>
            <person name="Naumann T.A."/>
            <person name="Divon H.H."/>
            <person name="Lysoe E."/>
            <person name="Uhlig S."/>
            <person name="Proctor R.H."/>
        </authorList>
    </citation>
    <scope>NUCLEOTIDE SEQUENCE</scope>
    <source>
        <strain evidence="1">NRRL 22465</strain>
    </source>
</reference>
<comment type="caution">
    <text evidence="1">The sequence shown here is derived from an EMBL/GenBank/DDBJ whole genome shotgun (WGS) entry which is preliminary data.</text>
</comment>
<gene>
    <name evidence="1" type="ORF">FZEAL_1834</name>
</gene>
<protein>
    <submittedName>
        <fullName evidence="1">Uncharacterized protein</fullName>
    </submittedName>
</protein>
<dbReference type="Proteomes" id="UP000635477">
    <property type="component" value="Unassembled WGS sequence"/>
</dbReference>
<accession>A0A8H4URZ6</accession>
<dbReference type="AlphaFoldDB" id="A0A8H4URZ6"/>